<proteinExistence type="inferred from homology"/>
<comment type="catalytic activity">
    <reaction evidence="1">
        <text>DNA(n) + a 2'-deoxyribonucleoside 5'-triphosphate = DNA(n+1) + diphosphate</text>
        <dbReference type="Rhea" id="RHEA:22508"/>
        <dbReference type="Rhea" id="RHEA-COMP:17339"/>
        <dbReference type="Rhea" id="RHEA-COMP:17340"/>
        <dbReference type="ChEBI" id="CHEBI:33019"/>
        <dbReference type="ChEBI" id="CHEBI:61560"/>
        <dbReference type="ChEBI" id="CHEBI:173112"/>
        <dbReference type="EC" id="2.7.7.7"/>
    </reaction>
</comment>
<evidence type="ECO:0000313" key="3">
    <source>
        <dbReference type="EMBL" id="GMF17342.1"/>
    </source>
</evidence>
<dbReference type="OrthoDB" id="205514at2759"/>
<keyword evidence="4" id="KW-1185">Reference proteome</keyword>
<dbReference type="GO" id="GO:0046872">
    <property type="term" value="F:metal ion binding"/>
    <property type="evidence" value="ECO:0007669"/>
    <property type="project" value="UniProtKB-UniRule"/>
</dbReference>
<comment type="subcellular location">
    <subcellularLocation>
        <location evidence="1">Nucleus</location>
    </subcellularLocation>
</comment>
<keyword evidence="1" id="KW-0539">Nucleus</keyword>
<dbReference type="Proteomes" id="UP001165121">
    <property type="component" value="Unassembled WGS sequence"/>
</dbReference>
<dbReference type="PANTHER" id="PTHR11276">
    <property type="entry name" value="DNA POLYMERASE TYPE-X FAMILY MEMBER"/>
    <property type="match status" value="1"/>
</dbReference>
<dbReference type="InterPro" id="IPR002008">
    <property type="entry name" value="DNA_pol_X_beta-like"/>
</dbReference>
<keyword evidence="1" id="KW-0227">DNA damage</keyword>
<dbReference type="GO" id="GO:0003887">
    <property type="term" value="F:DNA-directed DNA polymerase activity"/>
    <property type="evidence" value="ECO:0007669"/>
    <property type="project" value="UniProtKB-UniRule"/>
</dbReference>
<comment type="caution">
    <text evidence="3">The sequence shown here is derived from an EMBL/GenBank/DDBJ whole genome shotgun (WGS) entry which is preliminary data.</text>
</comment>
<evidence type="ECO:0000313" key="4">
    <source>
        <dbReference type="Proteomes" id="UP001165121"/>
    </source>
</evidence>
<dbReference type="GO" id="GO:0003677">
    <property type="term" value="F:DNA binding"/>
    <property type="evidence" value="ECO:0007669"/>
    <property type="project" value="UniProtKB-UniRule"/>
</dbReference>
<name>A0A9W6TPM8_9STRA</name>
<comment type="function">
    <text evidence="1">DNA polymerase that functions in several pathways of DNA repair. Involved in base excision repair (BER) responsible for repair of lesions that give rise to abasic (AP) sites in DNA. Also contributes to DNA double-strand break repair by non-homologous end joining and homologous recombination. Has both template-dependent and template-independent (terminal transferase) DNA polymerase activities. Has also a 5'-deoxyribose-5-phosphate lyase (dRP lyase) activity.</text>
</comment>
<dbReference type="Gene3D" id="3.30.460.10">
    <property type="entry name" value="Beta Polymerase, domain 2"/>
    <property type="match status" value="1"/>
</dbReference>
<dbReference type="InterPro" id="IPR043519">
    <property type="entry name" value="NT_sf"/>
</dbReference>
<dbReference type="GO" id="GO:0006303">
    <property type="term" value="P:double-strand break repair via nonhomologous end joining"/>
    <property type="evidence" value="ECO:0007669"/>
    <property type="project" value="TreeGrafter"/>
</dbReference>
<evidence type="ECO:0000256" key="1">
    <source>
        <dbReference type="RuleBase" id="RU366014"/>
    </source>
</evidence>
<dbReference type="EC" id="2.7.7.7" evidence="1"/>
<keyword evidence="1" id="KW-0808">Transferase</keyword>
<dbReference type="AlphaFoldDB" id="A0A9W6TPM8"/>
<dbReference type="PRINTS" id="PR00870">
    <property type="entry name" value="DNAPOLXBETA"/>
</dbReference>
<dbReference type="SUPFAM" id="SSF81301">
    <property type="entry name" value="Nucleotidyltransferase"/>
    <property type="match status" value="1"/>
</dbReference>
<evidence type="ECO:0000256" key="2">
    <source>
        <dbReference type="SAM" id="MobiDB-lite"/>
    </source>
</evidence>
<sequence>MLDLATALHPRRKRKFFAELAQILNEDPPEVRPLLGAFFGPELPEGAAQTQTQTQTQTQPLFVPSNSPPPPLSGDSFESVEFGASRTRSSGVSSFGTSQQSESMADSLLFLPHGSLNASSSNQKRQDQRMRFEFDLGARRDSVAASTESLPVTTLVNAGLISERSPATARLELADYYDADRMCELSPCWLSGDSGSCELHPGPIRRSMLLFCLQALDEFIARNEWQGQQRWRVQACKVARRVFTSMWEADVLGVVSLEGDIVLSDCLSSKLTVVGVALDAWRVIARYWEKYKQNYLHQEELYFTDALECASTLSMSKWDQVCGLLHIYGVKPSLALRLVEQLGWDSLDVRKLTEKHFCVVTPSIPSIELLRVGMEYVGCKSTCSSGADPQSVARRPTFSQHDGKTAFNAILIHLQKWNEDVQVFPCGSFSRGAAFISVLDILVAVPSDNDVPPAKEDPDTKSYQNVVAALVAAQVVQKDAIRQLSSNRGACIIPFKNTSILLDLKVYNPPKSWLALLYFTGPEDFVVKFFTNLLKRSLREINDTSFDCIYASVAEVLGQDAILAIASEKGVFDLVDCEYLLPTDRV</sequence>
<accession>A0A9W6TPM8</accession>
<reference evidence="3" key="1">
    <citation type="submission" date="2023-04" db="EMBL/GenBank/DDBJ databases">
        <title>Phytophthora fragariaefolia NBRC 109709.</title>
        <authorList>
            <person name="Ichikawa N."/>
            <person name="Sato H."/>
            <person name="Tonouchi N."/>
        </authorList>
    </citation>
    <scope>NUCLEOTIDE SEQUENCE</scope>
    <source>
        <strain evidence="3">NBRC 109709</strain>
    </source>
</reference>
<dbReference type="InterPro" id="IPR022312">
    <property type="entry name" value="DNA_pol_X"/>
</dbReference>
<protein>
    <recommendedName>
        <fullName evidence="1">DNA polymerase</fullName>
        <ecNumber evidence="1">2.7.7.7</ecNumber>
    </recommendedName>
</protein>
<feature type="compositionally biased region" description="Low complexity" evidence="2">
    <location>
        <begin position="49"/>
        <end position="59"/>
    </location>
</feature>
<keyword evidence="1" id="KW-0234">DNA repair</keyword>
<keyword evidence="1" id="KW-0239">DNA-directed DNA polymerase</keyword>
<keyword evidence="1" id="KW-0548">Nucleotidyltransferase</keyword>
<feature type="region of interest" description="Disordered" evidence="2">
    <location>
        <begin position="35"/>
        <end position="78"/>
    </location>
</feature>
<comment type="similarity">
    <text evidence="1">Belongs to the DNA polymerase type-X family.</text>
</comment>
<dbReference type="GO" id="GO:0005634">
    <property type="term" value="C:nucleus"/>
    <property type="evidence" value="ECO:0007669"/>
    <property type="project" value="UniProtKB-SubCell"/>
</dbReference>
<organism evidence="3 4">
    <name type="scientific">Phytophthora fragariaefolia</name>
    <dbReference type="NCBI Taxonomy" id="1490495"/>
    <lineage>
        <taxon>Eukaryota</taxon>
        <taxon>Sar</taxon>
        <taxon>Stramenopiles</taxon>
        <taxon>Oomycota</taxon>
        <taxon>Peronosporomycetes</taxon>
        <taxon>Peronosporales</taxon>
        <taxon>Peronosporaceae</taxon>
        <taxon>Phytophthora</taxon>
    </lineage>
</organism>
<dbReference type="EMBL" id="BSXT01000091">
    <property type="protein sequence ID" value="GMF17342.1"/>
    <property type="molecule type" value="Genomic_DNA"/>
</dbReference>
<gene>
    <name evidence="3" type="ORF">Pfra01_000117700</name>
</gene>
<dbReference type="PANTHER" id="PTHR11276:SF28">
    <property type="entry name" value="DNA POLYMERASE LAMBDA"/>
    <property type="match status" value="1"/>
</dbReference>